<keyword evidence="5" id="KW-1003">Cell membrane</keyword>
<protein>
    <recommendedName>
        <fullName evidence="5">Divalent metal cation transporter MntH</fullName>
    </recommendedName>
</protein>
<evidence type="ECO:0000256" key="1">
    <source>
        <dbReference type="ARBA" id="ARBA00004141"/>
    </source>
</evidence>
<keyword evidence="2 5" id="KW-0812">Transmembrane</keyword>
<reference evidence="6" key="2">
    <citation type="journal article" date="2015" name="Genome Biol. Evol.">
        <title>Complete Genome Sequence and Transcriptomic Analysis of the Novel Pathogen Elizabethkingia anophelis in Response to Oxidative Stress.</title>
        <authorList>
            <person name="Li Y."/>
            <person name="Liu Y."/>
            <person name="Chew S.C."/>
            <person name="Tay M."/>
            <person name="Salido M.M."/>
            <person name="Teo J."/>
            <person name="Lauro F.M."/>
            <person name="Givskov M."/>
            <person name="Yang L."/>
        </authorList>
    </citation>
    <scope>NUCLEOTIDE SEQUENCE</scope>
    <source>
        <strain evidence="6">NUHP1</strain>
    </source>
</reference>
<dbReference type="RefSeq" id="WP_024565886.1">
    <property type="nucleotide sequence ID" value="NZ_CP007547.1"/>
</dbReference>
<organism evidence="6 7">
    <name type="scientific">Elizabethkingia anophelis NUHP1</name>
    <dbReference type="NCBI Taxonomy" id="1338011"/>
    <lineage>
        <taxon>Bacteria</taxon>
        <taxon>Pseudomonadati</taxon>
        <taxon>Bacteroidota</taxon>
        <taxon>Flavobacteriia</taxon>
        <taxon>Flavobacteriales</taxon>
        <taxon>Weeksellaceae</taxon>
        <taxon>Elizabethkingia</taxon>
    </lineage>
</organism>
<feature type="transmembrane region" description="Helical" evidence="5">
    <location>
        <begin position="59"/>
        <end position="81"/>
    </location>
</feature>
<dbReference type="PANTHER" id="PTHR11706">
    <property type="entry name" value="SOLUTE CARRIER PROTEIN FAMILY 11 MEMBER"/>
    <property type="match status" value="1"/>
</dbReference>
<dbReference type="GO" id="GO:0005384">
    <property type="term" value="F:manganese ion transmembrane transporter activity"/>
    <property type="evidence" value="ECO:0007669"/>
    <property type="project" value="TreeGrafter"/>
</dbReference>
<dbReference type="NCBIfam" id="TIGR01197">
    <property type="entry name" value="nramp"/>
    <property type="match status" value="1"/>
</dbReference>
<feature type="transmembrane region" description="Helical" evidence="5">
    <location>
        <begin position="202"/>
        <end position="220"/>
    </location>
</feature>
<evidence type="ECO:0000256" key="4">
    <source>
        <dbReference type="ARBA" id="ARBA00023136"/>
    </source>
</evidence>
<dbReference type="HOGENOM" id="CLU_020088_2_0_10"/>
<dbReference type="eggNOG" id="COG1914">
    <property type="taxonomic scope" value="Bacteria"/>
</dbReference>
<dbReference type="PRINTS" id="PR00447">
    <property type="entry name" value="NATRESASSCMP"/>
</dbReference>
<dbReference type="KEGG" id="eao:BD94_2742"/>
<dbReference type="GO" id="GO:0015086">
    <property type="term" value="F:cadmium ion transmembrane transporter activity"/>
    <property type="evidence" value="ECO:0007669"/>
    <property type="project" value="TreeGrafter"/>
</dbReference>
<dbReference type="PANTHER" id="PTHR11706:SF101">
    <property type="entry name" value="MANGANESE TRANSPORTER SMF1"/>
    <property type="match status" value="1"/>
</dbReference>
<feature type="transmembrane region" description="Helical" evidence="5">
    <location>
        <begin position="406"/>
        <end position="426"/>
    </location>
</feature>
<feature type="transmembrane region" description="Helical" evidence="5">
    <location>
        <begin position="296"/>
        <end position="319"/>
    </location>
</feature>
<keyword evidence="5" id="KW-0813">Transport</keyword>
<keyword evidence="5" id="KW-0406">Ion transport</keyword>
<dbReference type="Pfam" id="PF01566">
    <property type="entry name" value="Nramp"/>
    <property type="match status" value="1"/>
</dbReference>
<proteinExistence type="inferred from homology"/>
<feature type="transmembrane region" description="Helical" evidence="5">
    <location>
        <begin position="128"/>
        <end position="150"/>
    </location>
</feature>
<dbReference type="Proteomes" id="UP000028933">
    <property type="component" value="Chromosome"/>
</dbReference>
<keyword evidence="3 5" id="KW-1133">Transmembrane helix</keyword>
<comment type="function">
    <text evidence="5">H(+)-stimulated, divalent metal cation uptake system.</text>
</comment>
<accession>A0A077EGC6</accession>
<dbReference type="HAMAP" id="MF_00221">
    <property type="entry name" value="NRAMP"/>
    <property type="match status" value="1"/>
</dbReference>
<feature type="transmembrane region" description="Helical" evidence="5">
    <location>
        <begin position="21"/>
        <end position="39"/>
    </location>
</feature>
<keyword evidence="5" id="KW-0769">Symport</keyword>
<dbReference type="STRING" id="1338011.BD94_2742"/>
<feature type="transmembrane region" description="Helical" evidence="5">
    <location>
        <begin position="162"/>
        <end position="182"/>
    </location>
</feature>
<dbReference type="NCBIfam" id="NF001923">
    <property type="entry name" value="PRK00701.1"/>
    <property type="match status" value="1"/>
</dbReference>
<dbReference type="GO" id="GO:0034755">
    <property type="term" value="P:iron ion transmembrane transport"/>
    <property type="evidence" value="ECO:0007669"/>
    <property type="project" value="TreeGrafter"/>
</dbReference>
<evidence type="ECO:0000313" key="7">
    <source>
        <dbReference type="Proteomes" id="UP000028933"/>
    </source>
</evidence>
<evidence type="ECO:0000256" key="5">
    <source>
        <dbReference type="HAMAP-Rule" id="MF_00221"/>
    </source>
</evidence>
<feature type="transmembrane region" description="Helical" evidence="5">
    <location>
        <begin position="363"/>
        <end position="385"/>
    </location>
</feature>
<keyword evidence="4 5" id="KW-0472">Membrane</keyword>
<dbReference type="AlphaFoldDB" id="A0A077EGC6"/>
<gene>
    <name evidence="5" type="primary">mntH</name>
    <name evidence="6" type="ORF">BD94_2742</name>
</gene>
<feature type="transmembrane region" description="Helical" evidence="5">
    <location>
        <begin position="339"/>
        <end position="357"/>
    </location>
</feature>
<evidence type="ECO:0000313" key="6">
    <source>
        <dbReference type="EMBL" id="AIL46517.1"/>
    </source>
</evidence>
<evidence type="ECO:0000256" key="3">
    <source>
        <dbReference type="ARBA" id="ARBA00022989"/>
    </source>
</evidence>
<dbReference type="GO" id="GO:0015293">
    <property type="term" value="F:symporter activity"/>
    <property type="evidence" value="ECO:0007669"/>
    <property type="project" value="UniProtKB-UniRule"/>
</dbReference>
<feature type="transmembrane region" description="Helical" evidence="5">
    <location>
        <begin position="245"/>
        <end position="270"/>
    </location>
</feature>
<dbReference type="GO" id="GO:0046872">
    <property type="term" value="F:metal ion binding"/>
    <property type="evidence" value="ECO:0007669"/>
    <property type="project" value="UniProtKB-UniRule"/>
</dbReference>
<dbReference type="EMBL" id="CP007547">
    <property type="protein sequence ID" value="AIL46517.1"/>
    <property type="molecule type" value="Genomic_DNA"/>
</dbReference>
<comment type="caution">
    <text evidence="5">Lacks conserved residue(s) required for the propagation of feature annotation.</text>
</comment>
<comment type="similarity">
    <text evidence="5">Belongs to the NRAMP family.</text>
</comment>
<dbReference type="NCBIfam" id="NF037982">
    <property type="entry name" value="Nramp_1"/>
    <property type="match status" value="1"/>
</dbReference>
<sequence length="465" mass="51498">MTDKSLHEIHETIDTKKLTGWRRILSFFGPALLVSIGYMDPGNWATDLEAGSRFGYKLLFVLLLSNLMALVLQSLSARLGIVKKKDLAQINKAIYPRNLNFVLYILAEIAIIATDLAEVLGMALGLKLLFGIDLIWGVLITFIDTLLILYLQKLGVRKIESFILGLIFIIAGAFVFQLILSQPDIASITGGLVPKKLSTEELYISIGIIGATVMPHNLYLHSSLVQSRKINDDEKSIKESLKYNFWDSAISLNFAFFVNAAILILAASTFHNSGNQELSSITDAYKMLAPVLNNNFAPIAFAIALIAAGQSSTVTGTLAGQIVMEGYLNIKINPFIRQLITRLLAIIPSILVIIIYGDDKSESLLVFSQVILSLQLSFAIIPLIFSVSSEKIMKNFRINLPLRITSWGIAILICGLNLFWLVSYTFEGFSNLSFGIKLLHILGIVAFITLLFYTCYYPLKKEKSA</sequence>
<feature type="transmembrane region" description="Helical" evidence="5">
    <location>
        <begin position="101"/>
        <end position="122"/>
    </location>
</feature>
<dbReference type="GO" id="GO:0005886">
    <property type="term" value="C:plasma membrane"/>
    <property type="evidence" value="ECO:0007669"/>
    <property type="project" value="UniProtKB-SubCell"/>
</dbReference>
<evidence type="ECO:0000256" key="2">
    <source>
        <dbReference type="ARBA" id="ARBA00022692"/>
    </source>
</evidence>
<comment type="subcellular location">
    <subcellularLocation>
        <location evidence="5">Cell membrane</location>
        <topology evidence="5">Multi-pass membrane protein</topology>
    </subcellularLocation>
    <subcellularLocation>
        <location evidence="1">Membrane</location>
        <topology evidence="1">Multi-pass membrane protein</topology>
    </subcellularLocation>
</comment>
<feature type="transmembrane region" description="Helical" evidence="5">
    <location>
        <begin position="438"/>
        <end position="459"/>
    </location>
</feature>
<name>A0A077EGC6_9FLAO</name>
<dbReference type="InterPro" id="IPR001046">
    <property type="entry name" value="NRAMP_fam"/>
</dbReference>
<reference evidence="6" key="1">
    <citation type="journal article" date="2013" name="Lancet">
        <title>First case of E anophelis outbreak in an intensive-care unit.</title>
        <authorList>
            <person name="Teo J."/>
            <person name="Tan S.Y."/>
            <person name="Tay M."/>
            <person name="Ding Y."/>
            <person name="Kjelleberg S."/>
            <person name="Givskov M."/>
            <person name="Lin R.T."/>
            <person name="Yang L."/>
        </authorList>
    </citation>
    <scope>NUCLEOTIDE SEQUENCE [LARGE SCALE GENOMIC DNA]</scope>
    <source>
        <strain evidence="6">NUHP1</strain>
    </source>
</reference>